<evidence type="ECO:0000256" key="3">
    <source>
        <dbReference type="RuleBase" id="RU000363"/>
    </source>
</evidence>
<evidence type="ECO:0000256" key="1">
    <source>
        <dbReference type="ARBA" id="ARBA00006484"/>
    </source>
</evidence>
<dbReference type="GO" id="GO:0016491">
    <property type="term" value="F:oxidoreductase activity"/>
    <property type="evidence" value="ECO:0007669"/>
    <property type="project" value="UniProtKB-KW"/>
</dbReference>
<dbReference type="SMART" id="SM00822">
    <property type="entry name" value="PKS_KR"/>
    <property type="match status" value="1"/>
</dbReference>
<dbReference type="OrthoDB" id="4690547at2"/>
<dbReference type="KEGG" id="mhib:MHIB_10930"/>
<gene>
    <name evidence="5" type="ORF">MHIB_10930</name>
</gene>
<name>A0A7I7X0N1_9MYCO</name>
<sequence length="263" mass="27673">MQISDKVFVVSGAGNGMGRQVALALAQRGARIAAVDVDEAGLVRTADLITSARASVSTHPVDITNADAVAALPADVLKVHNSIDGLVNIAGVIHRFAPFTDLSVTDLDRIMAVNFTGMVTMCRTFLPVLLARPEANVTNMSSLSALLPFASQTLYSASKGAVKQFSEGLYAELCDTKVHVVTVFPGNVSTNLTGNSGVEMLDAGGRKVRSVTPEAAAAKIVDGIANDRFRVLIGTDARVLDILSRISAKRTTRLVAKQIKSVL</sequence>
<dbReference type="PANTHER" id="PTHR44196:SF1">
    <property type="entry name" value="DEHYDROGENASE_REDUCTASE SDR FAMILY MEMBER 7B"/>
    <property type="match status" value="1"/>
</dbReference>
<dbReference type="PRINTS" id="PR00080">
    <property type="entry name" value="SDRFAMILY"/>
</dbReference>
<keyword evidence="2" id="KW-0560">Oxidoreductase</keyword>
<proteinExistence type="inferred from homology"/>
<keyword evidence="6" id="KW-1185">Reference proteome</keyword>
<accession>A0A7I7X0N1</accession>
<dbReference type="InterPro" id="IPR057326">
    <property type="entry name" value="KR_dom"/>
</dbReference>
<dbReference type="Gene3D" id="3.40.50.720">
    <property type="entry name" value="NAD(P)-binding Rossmann-like Domain"/>
    <property type="match status" value="1"/>
</dbReference>
<organism evidence="5 6">
    <name type="scientific">Mycolicibacter hiberniae</name>
    <dbReference type="NCBI Taxonomy" id="29314"/>
    <lineage>
        <taxon>Bacteria</taxon>
        <taxon>Bacillati</taxon>
        <taxon>Actinomycetota</taxon>
        <taxon>Actinomycetes</taxon>
        <taxon>Mycobacteriales</taxon>
        <taxon>Mycobacteriaceae</taxon>
        <taxon>Mycolicibacter</taxon>
    </lineage>
</organism>
<dbReference type="EMBL" id="AP022609">
    <property type="protein sequence ID" value="BBZ22675.1"/>
    <property type="molecule type" value="Genomic_DNA"/>
</dbReference>
<dbReference type="PANTHER" id="PTHR44196">
    <property type="entry name" value="DEHYDROGENASE/REDUCTASE SDR FAMILY MEMBER 7B"/>
    <property type="match status" value="1"/>
</dbReference>
<dbReference type="Proteomes" id="UP000467260">
    <property type="component" value="Chromosome"/>
</dbReference>
<protein>
    <submittedName>
        <fullName evidence="5">Oxidoreductase</fullName>
    </submittedName>
</protein>
<dbReference type="CDD" id="cd05233">
    <property type="entry name" value="SDR_c"/>
    <property type="match status" value="1"/>
</dbReference>
<evidence type="ECO:0000313" key="5">
    <source>
        <dbReference type="EMBL" id="BBZ22675.1"/>
    </source>
</evidence>
<dbReference type="InterPro" id="IPR002347">
    <property type="entry name" value="SDR_fam"/>
</dbReference>
<dbReference type="PRINTS" id="PR00081">
    <property type="entry name" value="GDHRDH"/>
</dbReference>
<dbReference type="AlphaFoldDB" id="A0A7I7X0N1"/>
<evidence type="ECO:0000259" key="4">
    <source>
        <dbReference type="SMART" id="SM00822"/>
    </source>
</evidence>
<reference evidence="5 6" key="1">
    <citation type="journal article" date="2019" name="Emerg. Microbes Infect.">
        <title>Comprehensive subspecies identification of 175 nontuberculous mycobacteria species based on 7547 genomic profiles.</title>
        <authorList>
            <person name="Matsumoto Y."/>
            <person name="Kinjo T."/>
            <person name="Motooka D."/>
            <person name="Nabeya D."/>
            <person name="Jung N."/>
            <person name="Uechi K."/>
            <person name="Horii T."/>
            <person name="Iida T."/>
            <person name="Fujita J."/>
            <person name="Nakamura S."/>
        </authorList>
    </citation>
    <scope>NUCLEOTIDE SEQUENCE [LARGE SCALE GENOMIC DNA]</scope>
    <source>
        <strain evidence="5 6">JCM 13571</strain>
    </source>
</reference>
<dbReference type="GO" id="GO:0016020">
    <property type="term" value="C:membrane"/>
    <property type="evidence" value="ECO:0007669"/>
    <property type="project" value="TreeGrafter"/>
</dbReference>
<dbReference type="SUPFAM" id="SSF51735">
    <property type="entry name" value="NAD(P)-binding Rossmann-fold domains"/>
    <property type="match status" value="1"/>
</dbReference>
<feature type="domain" description="Ketoreductase" evidence="4">
    <location>
        <begin position="6"/>
        <end position="187"/>
    </location>
</feature>
<evidence type="ECO:0000256" key="2">
    <source>
        <dbReference type="ARBA" id="ARBA00023002"/>
    </source>
</evidence>
<dbReference type="RefSeq" id="WP_085135863.1">
    <property type="nucleotide sequence ID" value="NZ_AP022609.1"/>
</dbReference>
<dbReference type="InterPro" id="IPR036291">
    <property type="entry name" value="NAD(P)-bd_dom_sf"/>
</dbReference>
<evidence type="ECO:0000313" key="6">
    <source>
        <dbReference type="Proteomes" id="UP000467260"/>
    </source>
</evidence>
<dbReference type="Pfam" id="PF00106">
    <property type="entry name" value="adh_short"/>
    <property type="match status" value="1"/>
</dbReference>
<comment type="similarity">
    <text evidence="1 3">Belongs to the short-chain dehydrogenases/reductases (SDR) family.</text>
</comment>